<dbReference type="OrthoDB" id="3256525at2759"/>
<dbReference type="Proteomes" id="UP000053558">
    <property type="component" value="Unassembled WGS sequence"/>
</dbReference>
<sequence>MPVSSKTPSHLALPVEIWELIFEFATYVPYALEPYIGYVADFIGTTELKERCESALKDPTRRYLPLVCKTWYGHSIRFLYQSIDINLSNLDTAASLASLLQSRNPQSRSNVRKNKKHLDLGAYTQRIDVSFSAQLPGKMVALGWSHLTDIIDSLPNLSIVVFHDSCQVDPAQINSFVLAFMSICRRPTLKVFDWSNCLIRLSPYQLRILLSHANLRHLSCFSLTLPSNSEIPLASNTLTTLSFRSSDPDEGISSRRISLPALRNLISPGSRPPGRFWRSLLRTCGPGLVSVCFAPPRVYTEGAFQGDVDLVARACPNPQRLTLTIKTGYDVPEHLEIPPVRVLGIQFTAEHVSEPSLRFLGHVLTGVCRRTPTLERIQFFADPTGLQGTELGVFMESFSNLPLVNIWEGGSSGAYHIPDHPVTLSISYDCRRRLTGTSVSGHTI</sequence>
<evidence type="ECO:0008006" key="3">
    <source>
        <dbReference type="Google" id="ProtNLM"/>
    </source>
</evidence>
<comment type="caution">
    <text evidence="1">The sequence shown here is derived from an EMBL/GenBank/DDBJ whole genome shotgun (WGS) entry which is preliminary data.</text>
</comment>
<accession>A0A5M3N2M9</accession>
<dbReference type="KEGG" id="cput:CONPUDRAFT_142117"/>
<keyword evidence="2" id="KW-1185">Reference proteome</keyword>
<gene>
    <name evidence="1" type="ORF">CONPUDRAFT_142117</name>
</gene>
<dbReference type="RefSeq" id="XP_007765057.1">
    <property type="nucleotide sequence ID" value="XM_007766867.1"/>
</dbReference>
<reference evidence="2" key="1">
    <citation type="journal article" date="2012" name="Science">
        <title>The Paleozoic origin of enzymatic lignin decomposition reconstructed from 31 fungal genomes.</title>
        <authorList>
            <person name="Floudas D."/>
            <person name="Binder M."/>
            <person name="Riley R."/>
            <person name="Barry K."/>
            <person name="Blanchette R.A."/>
            <person name="Henrissat B."/>
            <person name="Martinez A.T."/>
            <person name="Otillar R."/>
            <person name="Spatafora J.W."/>
            <person name="Yadav J.S."/>
            <person name="Aerts A."/>
            <person name="Benoit I."/>
            <person name="Boyd A."/>
            <person name="Carlson A."/>
            <person name="Copeland A."/>
            <person name="Coutinho P.M."/>
            <person name="de Vries R.P."/>
            <person name="Ferreira P."/>
            <person name="Findley K."/>
            <person name="Foster B."/>
            <person name="Gaskell J."/>
            <person name="Glotzer D."/>
            <person name="Gorecki P."/>
            <person name="Heitman J."/>
            <person name="Hesse C."/>
            <person name="Hori C."/>
            <person name="Igarashi K."/>
            <person name="Jurgens J.A."/>
            <person name="Kallen N."/>
            <person name="Kersten P."/>
            <person name="Kohler A."/>
            <person name="Kuees U."/>
            <person name="Kumar T.K.A."/>
            <person name="Kuo A."/>
            <person name="LaButti K."/>
            <person name="Larrondo L.F."/>
            <person name="Lindquist E."/>
            <person name="Ling A."/>
            <person name="Lombard V."/>
            <person name="Lucas S."/>
            <person name="Lundell T."/>
            <person name="Martin R."/>
            <person name="McLaughlin D.J."/>
            <person name="Morgenstern I."/>
            <person name="Morin E."/>
            <person name="Murat C."/>
            <person name="Nagy L.G."/>
            <person name="Nolan M."/>
            <person name="Ohm R.A."/>
            <person name="Patyshakuliyeva A."/>
            <person name="Rokas A."/>
            <person name="Ruiz-Duenas F.J."/>
            <person name="Sabat G."/>
            <person name="Salamov A."/>
            <person name="Samejima M."/>
            <person name="Schmutz J."/>
            <person name="Slot J.C."/>
            <person name="St John F."/>
            <person name="Stenlid J."/>
            <person name="Sun H."/>
            <person name="Sun S."/>
            <person name="Syed K."/>
            <person name="Tsang A."/>
            <person name="Wiebenga A."/>
            <person name="Young D."/>
            <person name="Pisabarro A."/>
            <person name="Eastwood D.C."/>
            <person name="Martin F."/>
            <person name="Cullen D."/>
            <person name="Grigoriev I.V."/>
            <person name="Hibbett D.S."/>
        </authorList>
    </citation>
    <scope>NUCLEOTIDE SEQUENCE [LARGE SCALE GENOMIC DNA]</scope>
    <source>
        <strain evidence="2">RWD-64-598 SS2</strain>
    </source>
</reference>
<proteinExistence type="predicted"/>
<evidence type="ECO:0000313" key="1">
    <source>
        <dbReference type="EMBL" id="EIW85628.1"/>
    </source>
</evidence>
<dbReference type="AlphaFoldDB" id="A0A5M3N2M9"/>
<dbReference type="EMBL" id="JH711574">
    <property type="protein sequence ID" value="EIW85628.1"/>
    <property type="molecule type" value="Genomic_DNA"/>
</dbReference>
<dbReference type="InterPro" id="IPR032675">
    <property type="entry name" value="LRR_dom_sf"/>
</dbReference>
<evidence type="ECO:0000313" key="2">
    <source>
        <dbReference type="Proteomes" id="UP000053558"/>
    </source>
</evidence>
<dbReference type="Gene3D" id="3.80.10.10">
    <property type="entry name" value="Ribonuclease Inhibitor"/>
    <property type="match status" value="1"/>
</dbReference>
<protein>
    <recommendedName>
        <fullName evidence="3">F-box domain-containing protein</fullName>
    </recommendedName>
</protein>
<name>A0A5M3N2M9_CONPW</name>
<dbReference type="GeneID" id="19201705"/>
<organism evidence="1 2">
    <name type="scientific">Coniophora puteana (strain RWD-64-598)</name>
    <name type="common">Brown rot fungus</name>
    <dbReference type="NCBI Taxonomy" id="741705"/>
    <lineage>
        <taxon>Eukaryota</taxon>
        <taxon>Fungi</taxon>
        <taxon>Dikarya</taxon>
        <taxon>Basidiomycota</taxon>
        <taxon>Agaricomycotina</taxon>
        <taxon>Agaricomycetes</taxon>
        <taxon>Agaricomycetidae</taxon>
        <taxon>Boletales</taxon>
        <taxon>Coniophorineae</taxon>
        <taxon>Coniophoraceae</taxon>
        <taxon>Coniophora</taxon>
    </lineage>
</organism>